<dbReference type="HAMAP" id="MF_00615">
    <property type="entry name" value="RNApol_arch_Rpo12"/>
    <property type="match status" value="1"/>
</dbReference>
<feature type="binding site" evidence="8">
    <location>
        <position position="23"/>
    </location>
    <ligand>
        <name>Zn(2+)</name>
        <dbReference type="ChEBI" id="CHEBI:29105"/>
    </ligand>
</feature>
<keyword evidence="5 8" id="KW-0479">Metal-binding</keyword>
<evidence type="ECO:0000256" key="2">
    <source>
        <dbReference type="ARBA" id="ARBA00022490"/>
    </source>
</evidence>
<comment type="similarity">
    <text evidence="8">Belongs to the archaeal Rpo12/eukaryotic RPC10 RNA polymerase subunit family.</text>
</comment>
<dbReference type="HOGENOM" id="CLU_179456_2_1_2"/>
<evidence type="ECO:0000256" key="6">
    <source>
        <dbReference type="ARBA" id="ARBA00022833"/>
    </source>
</evidence>
<dbReference type="STRING" id="523844.MSTHT_0308"/>
<comment type="subcellular location">
    <subcellularLocation>
        <location evidence="8">Cytoplasm</location>
    </subcellularLocation>
</comment>
<keyword evidence="3 8" id="KW-0808">Transferase</keyword>
<name>A0A0E3KY17_METTT</name>
<dbReference type="InterPro" id="IPR006591">
    <property type="entry name" value="RNAP_P/RPABC4"/>
</dbReference>
<gene>
    <name evidence="8" type="primary">rpo12</name>
    <name evidence="8" type="synonym">rpoP</name>
    <name evidence="9" type="ORF">MSTHT_0308</name>
</gene>
<comment type="function">
    <text evidence="8">DNA-dependent RNA polymerase (RNAP) catalyzes the transcription of DNA into RNA using the four ribonucleoside triphosphates as substrates.</text>
</comment>
<feature type="binding site" evidence="8">
    <location>
        <position position="26"/>
    </location>
    <ligand>
        <name>Zn(2+)</name>
        <dbReference type="ChEBI" id="CHEBI:29105"/>
    </ligand>
</feature>
<protein>
    <recommendedName>
        <fullName evidence="8">DNA-directed RNA polymerase subunit Rpo12</fullName>
        <ecNumber evidence="8">2.7.7.6</ecNumber>
    </recommendedName>
    <alternativeName>
        <fullName evidence="8">DNA-directed RNA polymerase subunit P</fullName>
    </alternativeName>
</protein>
<accession>A0A0E3KY17</accession>
<dbReference type="EMBL" id="CP009501">
    <property type="protein sequence ID" value="AKB12066.1"/>
    <property type="molecule type" value="Genomic_DNA"/>
</dbReference>
<evidence type="ECO:0000256" key="3">
    <source>
        <dbReference type="ARBA" id="ARBA00022679"/>
    </source>
</evidence>
<evidence type="ECO:0000313" key="9">
    <source>
        <dbReference type="EMBL" id="AKB12066.1"/>
    </source>
</evidence>
<evidence type="ECO:0000256" key="7">
    <source>
        <dbReference type="ARBA" id="ARBA00023163"/>
    </source>
</evidence>
<dbReference type="GO" id="GO:0003899">
    <property type="term" value="F:DNA-directed RNA polymerase activity"/>
    <property type="evidence" value="ECO:0007669"/>
    <property type="project" value="UniProtKB-UniRule"/>
</dbReference>
<evidence type="ECO:0000313" key="10">
    <source>
        <dbReference type="Proteomes" id="UP000066529"/>
    </source>
</evidence>
<dbReference type="GO" id="GO:0005737">
    <property type="term" value="C:cytoplasm"/>
    <property type="evidence" value="ECO:0007669"/>
    <property type="project" value="UniProtKB-SubCell"/>
</dbReference>
<evidence type="ECO:0000256" key="5">
    <source>
        <dbReference type="ARBA" id="ARBA00022723"/>
    </source>
</evidence>
<dbReference type="GeneID" id="303091178"/>
<dbReference type="GO" id="GO:0006351">
    <property type="term" value="P:DNA-templated transcription"/>
    <property type="evidence" value="ECO:0007669"/>
    <property type="project" value="UniProtKB-UniRule"/>
</dbReference>
<comment type="cofactor">
    <cofactor evidence="8">
        <name>Zn(2+)</name>
        <dbReference type="ChEBI" id="CHEBI:29105"/>
    </cofactor>
    <text evidence="8">Binds 1 zinc ion.</text>
</comment>
<dbReference type="OrthoDB" id="129238at2157"/>
<dbReference type="SMART" id="SM00659">
    <property type="entry name" value="RPOLCX"/>
    <property type="match status" value="1"/>
</dbReference>
<feature type="binding site" evidence="8">
    <location>
        <position position="8"/>
    </location>
    <ligand>
        <name>Zn(2+)</name>
        <dbReference type="ChEBI" id="CHEBI:29105"/>
    </ligand>
</feature>
<keyword evidence="6 8" id="KW-0862">Zinc</keyword>
<keyword evidence="7 8" id="KW-0804">Transcription</keyword>
<reference evidence="9 10" key="1">
    <citation type="submission" date="2014-07" db="EMBL/GenBank/DDBJ databases">
        <title>Methanogenic archaea and the global carbon cycle.</title>
        <authorList>
            <person name="Henriksen J.R."/>
            <person name="Luke J."/>
            <person name="Reinhart S."/>
            <person name="Benedict M.N."/>
            <person name="Youngblut N.D."/>
            <person name="Metcalf M.E."/>
            <person name="Whitaker R.J."/>
            <person name="Metcalf W.W."/>
        </authorList>
    </citation>
    <scope>NUCLEOTIDE SEQUENCE [LARGE SCALE GENOMIC DNA]</scope>
    <source>
        <strain evidence="10">ATCC 43570 / DSM 1825 / OCM 12 / VKM B-1830 / TM-1</strain>
    </source>
</reference>
<keyword evidence="2 8" id="KW-0963">Cytoplasm</keyword>
<dbReference type="GO" id="GO:0000428">
    <property type="term" value="C:DNA-directed RNA polymerase complex"/>
    <property type="evidence" value="ECO:0007669"/>
    <property type="project" value="UniProtKB-KW"/>
</dbReference>
<dbReference type="NCBIfam" id="NF001606">
    <property type="entry name" value="PRK00398.1-3"/>
    <property type="match status" value="1"/>
</dbReference>
<dbReference type="GO" id="GO:0008270">
    <property type="term" value="F:zinc ion binding"/>
    <property type="evidence" value="ECO:0007669"/>
    <property type="project" value="UniProtKB-UniRule"/>
</dbReference>
<evidence type="ECO:0000256" key="8">
    <source>
        <dbReference type="HAMAP-Rule" id="MF_00615"/>
    </source>
</evidence>
<dbReference type="EC" id="2.7.7.6" evidence="8"/>
<dbReference type="KEGG" id="mthr:MSTHT_0308"/>
<dbReference type="SUPFAM" id="SSF63393">
    <property type="entry name" value="RNA polymerase subunits"/>
    <property type="match status" value="1"/>
</dbReference>
<dbReference type="AlphaFoldDB" id="A0A0E3KY17"/>
<proteinExistence type="inferred from homology"/>
<comment type="subunit">
    <text evidence="8">Part of the RNA polymerase complex.</text>
</comment>
<dbReference type="InterPro" id="IPR023464">
    <property type="entry name" value="Rpo12"/>
</dbReference>
<dbReference type="Pfam" id="PF03604">
    <property type="entry name" value="Zn_ribbon_RPAB4"/>
    <property type="match status" value="1"/>
</dbReference>
<evidence type="ECO:0000256" key="4">
    <source>
        <dbReference type="ARBA" id="ARBA00022695"/>
    </source>
</evidence>
<dbReference type="SMR" id="A0A0E3KY17"/>
<organism evidence="9 10">
    <name type="scientific">Methanosarcina thermophila (strain ATCC 43570 / DSM 1825 / OCM 12 / VKM B-1830 / TM-1)</name>
    <dbReference type="NCBI Taxonomy" id="523844"/>
    <lineage>
        <taxon>Archaea</taxon>
        <taxon>Methanobacteriati</taxon>
        <taxon>Methanobacteriota</taxon>
        <taxon>Stenosarchaea group</taxon>
        <taxon>Methanomicrobia</taxon>
        <taxon>Methanosarcinales</taxon>
        <taxon>Methanosarcinaceae</taxon>
        <taxon>Methanosarcina</taxon>
    </lineage>
</organism>
<dbReference type="GO" id="GO:0003677">
    <property type="term" value="F:DNA binding"/>
    <property type="evidence" value="ECO:0007669"/>
    <property type="project" value="InterPro"/>
</dbReference>
<comment type="catalytic activity">
    <reaction evidence="8">
        <text>RNA(n) + a ribonucleoside 5'-triphosphate = RNA(n+1) + diphosphate</text>
        <dbReference type="Rhea" id="RHEA:21248"/>
        <dbReference type="Rhea" id="RHEA-COMP:14527"/>
        <dbReference type="Rhea" id="RHEA-COMP:17342"/>
        <dbReference type="ChEBI" id="CHEBI:33019"/>
        <dbReference type="ChEBI" id="CHEBI:61557"/>
        <dbReference type="ChEBI" id="CHEBI:140395"/>
        <dbReference type="EC" id="2.7.7.6"/>
    </reaction>
</comment>
<dbReference type="RefSeq" id="WP_011021777.1">
    <property type="nucleotide sequence ID" value="NZ_CP009501.1"/>
</dbReference>
<dbReference type="Gene3D" id="2.20.28.30">
    <property type="entry name" value="RNA polymerase ii, chain L"/>
    <property type="match status" value="1"/>
</dbReference>
<dbReference type="Proteomes" id="UP000066529">
    <property type="component" value="Chromosome"/>
</dbReference>
<keyword evidence="4 8" id="KW-0548">Nucleotidyltransferase</keyword>
<dbReference type="PATRIC" id="fig|523844.20.peg.405"/>
<dbReference type="InterPro" id="IPR029040">
    <property type="entry name" value="RPABC4/Spt4"/>
</dbReference>
<evidence type="ECO:0000256" key="1">
    <source>
        <dbReference type="ARBA" id="ARBA00022478"/>
    </source>
</evidence>
<sequence length="45" mass="5379">MGYKCTRCKQKVEIDYEYTGIRCPYCGHRILVKERPTTIKRIKAE</sequence>
<keyword evidence="1 8" id="KW-0240">DNA-directed RNA polymerase</keyword>